<dbReference type="RefSeq" id="WP_014001216.1">
    <property type="nucleotide sequence ID" value="NC_015848.1"/>
</dbReference>
<dbReference type="Proteomes" id="UP000008896">
    <property type="component" value="Chromosome"/>
</dbReference>
<protein>
    <submittedName>
        <fullName evidence="1">Hypothetical glycine rich protein</fullName>
    </submittedName>
</protein>
<dbReference type="EMBL" id="HE572590">
    <property type="protein sequence ID" value="CCC44666.1"/>
    <property type="molecule type" value="Genomic_DNA"/>
</dbReference>
<accession>A0AB72XPI4</accession>
<name>A0AB72XPI4_MYCCP</name>
<dbReference type="GeneID" id="45426287"/>
<organism evidence="1 2">
    <name type="scientific">Mycobacterium canettii (strain CIPT 140010059)</name>
    <dbReference type="NCBI Taxonomy" id="1048245"/>
    <lineage>
        <taxon>Bacteria</taxon>
        <taxon>Bacillati</taxon>
        <taxon>Actinomycetota</taxon>
        <taxon>Actinomycetes</taxon>
        <taxon>Mycobacteriales</taxon>
        <taxon>Mycobacteriaceae</taxon>
        <taxon>Mycobacterium</taxon>
        <taxon>Mycobacterium tuberculosis complex</taxon>
    </lineage>
</organism>
<reference evidence="1 2" key="1">
    <citation type="journal article" date="2012" name="PLoS Negl. Trop. Dis.">
        <title>The Genome of Mycobacterium Africanum West African 2 Reveals a Lineage-Specific Locus and Genome Erosion Common to the M. tuberculosis Complex.</title>
        <authorList>
            <person name="Bentley S.D."/>
            <person name="Comas I."/>
            <person name="Bryant J.M."/>
            <person name="Walker D."/>
            <person name="Smith N.H."/>
            <person name="Harris S.R."/>
            <person name="Thurston S."/>
            <person name="Gagneux S."/>
            <person name="Wood J."/>
            <person name="Antonio M."/>
            <person name="Quail M.A."/>
            <person name="Gehre F."/>
            <person name="Adegbola R.A."/>
            <person name="Parkhill J."/>
            <person name="de Jong B.C."/>
        </authorList>
    </citation>
    <scope>NUCLEOTIDE SEQUENCE [LARGE SCALE GENOMIC DNA]</scope>
    <source>
        <strain evidence="1 2">CIPT 140010059</strain>
    </source>
</reference>
<evidence type="ECO:0000313" key="2">
    <source>
        <dbReference type="Proteomes" id="UP000008896"/>
    </source>
</evidence>
<dbReference type="KEGG" id="mce:MCAN_23351"/>
<gene>
    <name evidence="1" type="ordered locus">MCAN_23351</name>
</gene>
<proteinExistence type="predicted"/>
<evidence type="ECO:0000313" key="1">
    <source>
        <dbReference type="EMBL" id="CCC44666.1"/>
    </source>
</evidence>
<dbReference type="AlphaFoldDB" id="A0AB72XPI4"/>
<reference evidence="1 2" key="2">
    <citation type="journal article" date="2013" name="Nat. Genet.">
        <title>Genomic analysis of smooth tubercle bacilli provides insights into ancestry and pathoadaptation of Mycobacterium tuberculosis.</title>
        <authorList>
            <person name="Supply P."/>
            <person name="Marceau M."/>
            <person name="Mangenot S."/>
            <person name="Roche D."/>
            <person name="Rouanet C."/>
            <person name="Khanna V."/>
            <person name="Majlessi L."/>
            <person name="Criscuolo A."/>
            <person name="Tap J."/>
            <person name="Pawlik A."/>
            <person name="Fiette L."/>
            <person name="Orgeur M."/>
            <person name="Fabre M."/>
            <person name="Parmentier C."/>
            <person name="Frigui W."/>
            <person name="Simeone R."/>
            <person name="Boritsch E.C."/>
            <person name="Debrie A.S."/>
            <person name="Willery E."/>
            <person name="Walker D."/>
            <person name="Quail M.A."/>
            <person name="Ma L."/>
            <person name="Bouchier C."/>
            <person name="Salvignol G."/>
            <person name="Sayes F."/>
            <person name="Cascioferro A."/>
            <person name="Seemann T."/>
            <person name="Barbe V."/>
            <person name="Locht C."/>
            <person name="Gutierrez M.C."/>
            <person name="Leclerc C."/>
            <person name="Bentley S.D."/>
            <person name="Stinear T.P."/>
            <person name="Brisse S."/>
            <person name="Medigue C."/>
            <person name="Parkhill J."/>
            <person name="Cruveiller S."/>
            <person name="Brosch R."/>
        </authorList>
    </citation>
    <scope>NUCLEOTIDE SEQUENCE [LARGE SCALE GENOMIC DNA]</scope>
    <source>
        <strain evidence="1 2">CIPT 140010059</strain>
    </source>
</reference>
<sequence>MAFVDLRYPWCRGDGWISPPVVAVALGWAMPRKPFSRFNEYVGSASNTCWFARALELRTLLIR</sequence>